<evidence type="ECO:0000313" key="3">
    <source>
        <dbReference type="Proteomes" id="UP000002191"/>
    </source>
</evidence>
<keyword evidence="3" id="KW-1185">Reference proteome</keyword>
<dbReference type="EMBL" id="CP002431">
    <property type="protein sequence ID" value="ADU61228.1"/>
    <property type="molecule type" value="Genomic_DNA"/>
</dbReference>
<gene>
    <name evidence="2" type="ordered locus">Daes_0201</name>
</gene>
<feature type="compositionally biased region" description="Low complexity" evidence="1">
    <location>
        <begin position="22"/>
        <end position="36"/>
    </location>
</feature>
<evidence type="ECO:0000313" key="2">
    <source>
        <dbReference type="EMBL" id="ADU61228.1"/>
    </source>
</evidence>
<dbReference type="eggNOG" id="ENOG50318CC">
    <property type="taxonomic scope" value="Bacteria"/>
</dbReference>
<dbReference type="RefSeq" id="WP_013513165.1">
    <property type="nucleotide sequence ID" value="NC_014844.1"/>
</dbReference>
<proteinExistence type="predicted"/>
<reference evidence="3" key="1">
    <citation type="submission" date="2010-12" db="EMBL/GenBank/DDBJ databases">
        <title>Complete sequence of Desulfovibrio aespoeensis Aspo-2.</title>
        <authorList>
            <consortium name="US DOE Joint Genome Institute"/>
            <person name="Lucas S."/>
            <person name="Copeland A."/>
            <person name="Lapidus A."/>
            <person name="Cheng J.-F."/>
            <person name="Goodwin L."/>
            <person name="Pitluck S."/>
            <person name="Chertkov O."/>
            <person name="Misra M."/>
            <person name="Detter J.C."/>
            <person name="Han C."/>
            <person name="Tapia R."/>
            <person name="Land M."/>
            <person name="Hauser L."/>
            <person name="Kyrpides N."/>
            <person name="Ivanova N."/>
            <person name="Ovchinnikova G."/>
            <person name="Pedersen K."/>
            <person name="Jagevall S."/>
            <person name="Hazen T."/>
            <person name="Woyke T."/>
        </authorList>
    </citation>
    <scope>NUCLEOTIDE SEQUENCE [LARGE SCALE GENOMIC DNA]</scope>
    <source>
        <strain evidence="3">ATCC 700646 / DSM 10631 / Aspo-2</strain>
    </source>
</reference>
<dbReference type="HOGENOM" id="CLU_140902_0_0_7"/>
<protein>
    <recommendedName>
        <fullName evidence="4">FlxA-like protein</fullName>
    </recommendedName>
</protein>
<feature type="region of interest" description="Disordered" evidence="1">
    <location>
        <begin position="22"/>
        <end position="45"/>
    </location>
</feature>
<name>E6VV77_PSEA9</name>
<dbReference type="Proteomes" id="UP000002191">
    <property type="component" value="Chromosome"/>
</dbReference>
<organism evidence="2 3">
    <name type="scientific">Pseudodesulfovibrio aespoeensis (strain ATCC 700646 / DSM 10631 / Aspo-2)</name>
    <name type="common">Desulfovibrio aespoeensis</name>
    <dbReference type="NCBI Taxonomy" id="643562"/>
    <lineage>
        <taxon>Bacteria</taxon>
        <taxon>Pseudomonadati</taxon>
        <taxon>Thermodesulfobacteriota</taxon>
        <taxon>Desulfovibrionia</taxon>
        <taxon>Desulfovibrionales</taxon>
        <taxon>Desulfovibrionaceae</taxon>
    </lineage>
</organism>
<dbReference type="KEGG" id="das:Daes_0201"/>
<feature type="region of interest" description="Disordered" evidence="1">
    <location>
        <begin position="139"/>
        <end position="158"/>
    </location>
</feature>
<accession>E6VV77</accession>
<feature type="compositionally biased region" description="Basic and acidic residues" evidence="1">
    <location>
        <begin position="61"/>
        <end position="76"/>
    </location>
</feature>
<reference evidence="2 3" key="2">
    <citation type="journal article" date="2014" name="Genome Announc.">
        <title>Complete Genome Sequence of the Subsurface, Mesophilic Sulfate-Reducing Bacterium Desulfovibrio aespoeensis Aspo-2.</title>
        <authorList>
            <person name="Pedersen K."/>
            <person name="Bengtsson A."/>
            <person name="Edlund J."/>
            <person name="Rabe L."/>
            <person name="Hazen T."/>
            <person name="Chakraborty R."/>
            <person name="Goodwin L."/>
            <person name="Shapiro N."/>
        </authorList>
    </citation>
    <scope>NUCLEOTIDE SEQUENCE [LARGE SCALE GENOMIC DNA]</scope>
    <source>
        <strain evidence="3">ATCC 700646 / DSM 10631 / Aspo-2</strain>
    </source>
</reference>
<dbReference type="AlphaFoldDB" id="E6VV77"/>
<evidence type="ECO:0000256" key="1">
    <source>
        <dbReference type="SAM" id="MobiDB-lite"/>
    </source>
</evidence>
<evidence type="ECO:0008006" key="4">
    <source>
        <dbReference type="Google" id="ProtNLM"/>
    </source>
</evidence>
<dbReference type="STRING" id="643562.Daes_0201"/>
<sequence>MVIELGLTQQASQFNEALDIKTAPATQKTTEETAQASKAPEQQGDTVVISQEARALAAAVKSEETESDSKDSDSKSTQEQLISSLEKQIEKLEEEIDELEESDLPEKQKQQQIQAKQAQLMQLNDQLLKAQQEQLELEGQVSGGGTSAQGFGNSLADF</sequence>
<feature type="region of interest" description="Disordered" evidence="1">
    <location>
        <begin position="58"/>
        <end position="82"/>
    </location>
</feature>